<dbReference type="Proteomes" id="UP000316621">
    <property type="component" value="Chromosome 5"/>
</dbReference>
<feature type="compositionally biased region" description="Basic and acidic residues" evidence="1">
    <location>
        <begin position="1"/>
        <end position="24"/>
    </location>
</feature>
<dbReference type="Gramene" id="RZC60179">
    <property type="protein sequence ID" value="RZC60179"/>
    <property type="gene ID" value="C5167_021945"/>
</dbReference>
<evidence type="ECO:0000313" key="2">
    <source>
        <dbReference type="EMBL" id="RZC60179.1"/>
    </source>
</evidence>
<organism evidence="2 3">
    <name type="scientific">Papaver somniferum</name>
    <name type="common">Opium poppy</name>
    <dbReference type="NCBI Taxonomy" id="3469"/>
    <lineage>
        <taxon>Eukaryota</taxon>
        <taxon>Viridiplantae</taxon>
        <taxon>Streptophyta</taxon>
        <taxon>Embryophyta</taxon>
        <taxon>Tracheophyta</taxon>
        <taxon>Spermatophyta</taxon>
        <taxon>Magnoliopsida</taxon>
        <taxon>Ranunculales</taxon>
        <taxon>Papaveraceae</taxon>
        <taxon>Papaveroideae</taxon>
        <taxon>Papaver</taxon>
    </lineage>
</organism>
<reference evidence="2 3" key="1">
    <citation type="journal article" date="2018" name="Science">
        <title>The opium poppy genome and morphinan production.</title>
        <authorList>
            <person name="Guo L."/>
            <person name="Winzer T."/>
            <person name="Yang X."/>
            <person name="Li Y."/>
            <person name="Ning Z."/>
            <person name="He Z."/>
            <person name="Teodor R."/>
            <person name="Lu Y."/>
            <person name="Bowser T.A."/>
            <person name="Graham I.A."/>
            <person name="Ye K."/>
        </authorList>
    </citation>
    <scope>NUCLEOTIDE SEQUENCE [LARGE SCALE GENOMIC DNA]</scope>
    <source>
        <strain evidence="3">cv. HN1</strain>
        <tissue evidence="2">Leaves</tissue>
    </source>
</reference>
<feature type="region of interest" description="Disordered" evidence="1">
    <location>
        <begin position="1"/>
        <end position="63"/>
    </location>
</feature>
<protein>
    <submittedName>
        <fullName evidence="2">Uncharacterized protein</fullName>
    </submittedName>
</protein>
<sequence length="63" mass="7286">MDGMHRTTKEAKPRHKEPTLRTDSTEEVEATQTVYKQNNKLDPKETQSPDLKRPDPTQQPTKP</sequence>
<evidence type="ECO:0000256" key="1">
    <source>
        <dbReference type="SAM" id="MobiDB-lite"/>
    </source>
</evidence>
<dbReference type="EMBL" id="CM010719">
    <property type="protein sequence ID" value="RZC60179.1"/>
    <property type="molecule type" value="Genomic_DNA"/>
</dbReference>
<feature type="compositionally biased region" description="Basic and acidic residues" evidence="1">
    <location>
        <begin position="39"/>
        <end position="55"/>
    </location>
</feature>
<gene>
    <name evidence="2" type="ORF">C5167_021945</name>
</gene>
<proteinExistence type="predicted"/>
<accession>A0A4Y7JK99</accession>
<keyword evidence="3" id="KW-1185">Reference proteome</keyword>
<name>A0A4Y7JK99_PAPSO</name>
<evidence type="ECO:0000313" key="3">
    <source>
        <dbReference type="Proteomes" id="UP000316621"/>
    </source>
</evidence>
<dbReference type="AlphaFoldDB" id="A0A4Y7JK99"/>